<dbReference type="InterPro" id="IPR008597">
    <property type="entry name" value="Invert_lysozyme"/>
</dbReference>
<dbReference type="PANTHER" id="PTHR11195">
    <property type="entry name" value="DESTABILASE-RELATED"/>
    <property type="match status" value="1"/>
</dbReference>
<comment type="subcellular location">
    <subcellularLocation>
        <location evidence="8">Secreted</location>
    </subcellularLocation>
</comment>
<dbReference type="InterPro" id="IPR022353">
    <property type="entry name" value="Insulin_CS"/>
</dbReference>
<accession>A0A8S3XMU3</accession>
<keyword evidence="7" id="KW-1015">Disulfide bond</keyword>
<evidence type="ECO:0000256" key="8">
    <source>
        <dbReference type="RuleBase" id="RU000406"/>
    </source>
</evidence>
<evidence type="ECO:0000313" key="11">
    <source>
        <dbReference type="EMBL" id="CAG5033426.1"/>
    </source>
</evidence>
<evidence type="ECO:0000256" key="3">
    <source>
        <dbReference type="ARBA" id="ARBA00022529"/>
    </source>
</evidence>
<evidence type="ECO:0000259" key="10">
    <source>
        <dbReference type="SMART" id="SM00078"/>
    </source>
</evidence>
<reference evidence="11" key="1">
    <citation type="submission" date="2021-04" db="EMBL/GenBank/DDBJ databases">
        <authorList>
            <person name="Tunstrom K."/>
        </authorList>
    </citation>
    <scope>NUCLEOTIDE SEQUENCE</scope>
</reference>
<keyword evidence="9" id="KW-0732">Signal</keyword>
<evidence type="ECO:0000256" key="6">
    <source>
        <dbReference type="ARBA" id="ARBA00023295"/>
    </source>
</evidence>
<dbReference type="GO" id="GO:0005576">
    <property type="term" value="C:extracellular region"/>
    <property type="evidence" value="ECO:0007669"/>
    <property type="project" value="UniProtKB-SubCell"/>
</dbReference>
<protein>
    <recommendedName>
        <fullName evidence="2">lysozyme</fullName>
        <ecNumber evidence="2">3.2.1.17</ecNumber>
    </recommendedName>
</protein>
<dbReference type="Pfam" id="PF00049">
    <property type="entry name" value="Insulin"/>
    <property type="match status" value="1"/>
</dbReference>
<evidence type="ECO:0000313" key="12">
    <source>
        <dbReference type="Proteomes" id="UP000691718"/>
    </source>
</evidence>
<dbReference type="InterPro" id="IPR016179">
    <property type="entry name" value="Insulin-like"/>
</dbReference>
<evidence type="ECO:0000256" key="9">
    <source>
        <dbReference type="SAM" id="SignalP"/>
    </source>
</evidence>
<name>A0A8S3XMU3_PARAO</name>
<evidence type="ECO:0000256" key="2">
    <source>
        <dbReference type="ARBA" id="ARBA00012732"/>
    </source>
</evidence>
<dbReference type="OrthoDB" id="6337871at2759"/>
<dbReference type="PROSITE" id="PS00018">
    <property type="entry name" value="EF_HAND_1"/>
    <property type="match status" value="1"/>
</dbReference>
<feature type="domain" description="Insulin-like" evidence="10">
    <location>
        <begin position="163"/>
        <end position="244"/>
    </location>
</feature>
<evidence type="ECO:0000256" key="5">
    <source>
        <dbReference type="ARBA" id="ARBA00022801"/>
    </source>
</evidence>
<keyword evidence="12" id="KW-1185">Reference proteome</keyword>
<feature type="disulfide bond" evidence="7">
    <location>
        <begin position="88"/>
        <end position="94"/>
    </location>
</feature>
<dbReference type="Proteomes" id="UP000691718">
    <property type="component" value="Unassembled WGS sequence"/>
</dbReference>
<dbReference type="GO" id="GO:0031640">
    <property type="term" value="P:killing of cells of another organism"/>
    <property type="evidence" value="ECO:0007669"/>
    <property type="project" value="UniProtKB-KW"/>
</dbReference>
<evidence type="ECO:0000256" key="4">
    <source>
        <dbReference type="ARBA" id="ARBA00022638"/>
    </source>
</evidence>
<dbReference type="GO" id="GO:0042742">
    <property type="term" value="P:defense response to bacterium"/>
    <property type="evidence" value="ECO:0007669"/>
    <property type="project" value="UniProtKB-KW"/>
</dbReference>
<comment type="catalytic activity">
    <reaction evidence="1">
        <text>Hydrolysis of (1-&gt;4)-beta-linkages between N-acetylmuramic acid and N-acetyl-D-glucosamine residues in a peptidoglycan and between N-acetyl-D-glucosamine residues in chitodextrins.</text>
        <dbReference type="EC" id="3.2.1.17"/>
    </reaction>
</comment>
<feature type="chain" id="PRO_5035913709" description="lysozyme" evidence="9">
    <location>
        <begin position="21"/>
        <end position="244"/>
    </location>
</feature>
<dbReference type="CDD" id="cd16890">
    <property type="entry name" value="lyz_i"/>
    <property type="match status" value="1"/>
</dbReference>
<keyword evidence="3" id="KW-0929">Antimicrobial</keyword>
<dbReference type="PROSITE" id="PS51909">
    <property type="entry name" value="LYSOZYME_I"/>
    <property type="match status" value="1"/>
</dbReference>
<dbReference type="FunFam" id="1.10.530.10:FF:000019">
    <property type="entry name" value="lysozyme"/>
    <property type="match status" value="1"/>
</dbReference>
<proteinExistence type="inferred from homology"/>
<sequence>MASALLKFSAILMVVGFAAADVGSAYENPVTEVCLGCLCQAISGCKLGTQCDGDTCGLFRITWAYWADAGKPTIDGSSPDASDAYPRCTNDPRCAAQTVQQYMRRFGQDCNGDGQVDCYDYAAIHKLGAYGCREIMKIIIFLIVMQLIFTCNAAELPYRSKMLQFCGKKLKKALELVCEGTDINLERELETLKKSTKQELHNKKGSNNFLKISPRLKRAYDVSLNLVDTCCQKSCNLEQLRAYC</sequence>
<keyword evidence="4" id="KW-0081">Bacteriolytic enzyme</keyword>
<dbReference type="EMBL" id="CAJQZP010001254">
    <property type="protein sequence ID" value="CAG5033426.1"/>
    <property type="molecule type" value="Genomic_DNA"/>
</dbReference>
<dbReference type="SMART" id="SM00078">
    <property type="entry name" value="IlGF"/>
    <property type="match status" value="1"/>
</dbReference>
<evidence type="ECO:0000256" key="7">
    <source>
        <dbReference type="PIRSR" id="PIRSR608597-3"/>
    </source>
</evidence>
<dbReference type="GO" id="GO:0005179">
    <property type="term" value="F:hormone activity"/>
    <property type="evidence" value="ECO:0007669"/>
    <property type="project" value="InterPro"/>
</dbReference>
<dbReference type="EC" id="3.2.1.17" evidence="2"/>
<dbReference type="PROSITE" id="PS00262">
    <property type="entry name" value="INSULIN"/>
    <property type="match status" value="1"/>
</dbReference>
<evidence type="ECO:0000256" key="1">
    <source>
        <dbReference type="ARBA" id="ARBA00000632"/>
    </source>
</evidence>
<feature type="disulfide bond" evidence="7">
    <location>
        <begin position="34"/>
        <end position="118"/>
    </location>
</feature>
<dbReference type="GO" id="GO:0003796">
    <property type="term" value="F:lysozyme activity"/>
    <property type="evidence" value="ECO:0007669"/>
    <property type="project" value="UniProtKB-EC"/>
</dbReference>
<organism evidence="11 12">
    <name type="scientific">Parnassius apollo</name>
    <name type="common">Apollo butterfly</name>
    <name type="synonym">Papilio apollo</name>
    <dbReference type="NCBI Taxonomy" id="110799"/>
    <lineage>
        <taxon>Eukaryota</taxon>
        <taxon>Metazoa</taxon>
        <taxon>Ecdysozoa</taxon>
        <taxon>Arthropoda</taxon>
        <taxon>Hexapoda</taxon>
        <taxon>Insecta</taxon>
        <taxon>Pterygota</taxon>
        <taxon>Neoptera</taxon>
        <taxon>Endopterygota</taxon>
        <taxon>Lepidoptera</taxon>
        <taxon>Glossata</taxon>
        <taxon>Ditrysia</taxon>
        <taxon>Papilionoidea</taxon>
        <taxon>Papilionidae</taxon>
        <taxon>Parnassiinae</taxon>
        <taxon>Parnassini</taxon>
        <taxon>Parnassius</taxon>
        <taxon>Parnassius</taxon>
    </lineage>
</organism>
<keyword evidence="5" id="KW-0378">Hydrolase</keyword>
<comment type="similarity">
    <text evidence="8">Belongs to the insulin family.</text>
</comment>
<dbReference type="AlphaFoldDB" id="A0A8S3XMU3"/>
<dbReference type="InterPro" id="IPR018247">
    <property type="entry name" value="EF_Hand_1_Ca_BS"/>
</dbReference>
<feature type="disulfide bond" evidence="7">
    <location>
        <begin position="39"/>
        <end position="45"/>
    </location>
</feature>
<comment type="caution">
    <text evidence="11">The sequence shown here is derived from an EMBL/GenBank/DDBJ whole genome shotgun (WGS) entry which is preliminary data.</text>
</comment>
<dbReference type="Pfam" id="PF05497">
    <property type="entry name" value="Destabilase"/>
    <property type="match status" value="1"/>
</dbReference>
<feature type="signal peptide" evidence="9">
    <location>
        <begin position="1"/>
        <end position="20"/>
    </location>
</feature>
<dbReference type="PANTHER" id="PTHR11195:SF22">
    <property type="entry name" value="LYSOZYME"/>
    <property type="match status" value="1"/>
</dbReference>
<keyword evidence="6" id="KW-0326">Glycosidase</keyword>
<keyword evidence="8" id="KW-0964">Secreted</keyword>
<gene>
    <name evidence="11" type="ORF">PAPOLLO_LOCUS20102</name>
</gene>